<keyword evidence="4" id="KW-0012">Acyltransferase</keyword>
<keyword evidence="8" id="KW-1185">Reference proteome</keyword>
<evidence type="ECO:0000256" key="2">
    <source>
        <dbReference type="ARBA" id="ARBA00022490"/>
    </source>
</evidence>
<dbReference type="PROSITE" id="PS51186">
    <property type="entry name" value="GNAT"/>
    <property type="match status" value="1"/>
</dbReference>
<evidence type="ECO:0000313" key="8">
    <source>
        <dbReference type="Proteomes" id="UP000245998"/>
    </source>
</evidence>
<sequence>MTVDDVDIVASIDKQSFPKPWSKETFINELTQNRYATYLLLLVNEKIVGYCGLWVIVDEAHITNIAVLPEYRGKKLGEELLKKTIQIAKEQGAASMTLEVRVSNKIAQNLYAKFGFQIGGVRKNYYTNNGEDAFVMWVKFNEKQSE</sequence>
<name>A0A2U1JMF4_9BACI</name>
<comment type="caution">
    <text evidence="7">The sequence shown here is derived from an EMBL/GenBank/DDBJ whole genome shotgun (WGS) entry which is preliminary data.</text>
</comment>
<dbReference type="GO" id="GO:0005737">
    <property type="term" value="C:cytoplasm"/>
    <property type="evidence" value="ECO:0007669"/>
    <property type="project" value="UniProtKB-SubCell"/>
</dbReference>
<dbReference type="InterPro" id="IPR000182">
    <property type="entry name" value="GNAT_dom"/>
</dbReference>
<keyword evidence="2 5" id="KW-0963">Cytoplasm</keyword>
<dbReference type="InterPro" id="IPR006464">
    <property type="entry name" value="AcTrfase_RimI/Ard1"/>
</dbReference>
<dbReference type="Gene3D" id="3.40.630.30">
    <property type="match status" value="1"/>
</dbReference>
<dbReference type="GO" id="GO:0008999">
    <property type="term" value="F:protein-N-terminal-alanine acetyltransferase activity"/>
    <property type="evidence" value="ECO:0007669"/>
    <property type="project" value="UniProtKB-EC"/>
</dbReference>
<proteinExistence type="inferred from homology"/>
<comment type="similarity">
    <text evidence="1 5">Belongs to the acetyltransferase family. RimI subfamily.</text>
</comment>
<organism evidence="7 8">
    <name type="scientific">Pueribacillus theae</name>
    <dbReference type="NCBI Taxonomy" id="2171751"/>
    <lineage>
        <taxon>Bacteria</taxon>
        <taxon>Bacillati</taxon>
        <taxon>Bacillota</taxon>
        <taxon>Bacilli</taxon>
        <taxon>Bacillales</taxon>
        <taxon>Bacillaceae</taxon>
        <taxon>Pueribacillus</taxon>
    </lineage>
</organism>
<evidence type="ECO:0000256" key="5">
    <source>
        <dbReference type="RuleBase" id="RU363094"/>
    </source>
</evidence>
<dbReference type="PANTHER" id="PTHR43420">
    <property type="entry name" value="ACETYLTRANSFERASE"/>
    <property type="match status" value="1"/>
</dbReference>
<reference evidence="7 8" key="1">
    <citation type="submission" date="2018-04" db="EMBL/GenBank/DDBJ databases">
        <title>Camelliibacillus theae gen. nov., sp. nov., isolated from Pu'er tea.</title>
        <authorList>
            <person name="Niu L."/>
        </authorList>
    </citation>
    <scope>NUCLEOTIDE SEQUENCE [LARGE SCALE GENOMIC DNA]</scope>
    <source>
        <strain evidence="7 8">T8</strain>
    </source>
</reference>
<gene>
    <name evidence="7" type="primary">rimI</name>
    <name evidence="7" type="ORF">DCC39_17530</name>
</gene>
<evidence type="ECO:0000256" key="1">
    <source>
        <dbReference type="ARBA" id="ARBA00005395"/>
    </source>
</evidence>
<dbReference type="SUPFAM" id="SSF55729">
    <property type="entry name" value="Acyl-CoA N-acyltransferases (Nat)"/>
    <property type="match status" value="1"/>
</dbReference>
<evidence type="ECO:0000256" key="4">
    <source>
        <dbReference type="ARBA" id="ARBA00023315"/>
    </source>
</evidence>
<comment type="subcellular location">
    <subcellularLocation>
        <location evidence="5">Cytoplasm</location>
    </subcellularLocation>
</comment>
<comment type="function">
    <text evidence="5">Acetylates the N-terminal alanine of ribosomal protein bS18.</text>
</comment>
<keyword evidence="3 7" id="KW-0808">Transferase</keyword>
<dbReference type="PANTHER" id="PTHR43420:SF44">
    <property type="entry name" value="ACETYLTRANSFERASE YPEA"/>
    <property type="match status" value="1"/>
</dbReference>
<dbReference type="AlphaFoldDB" id="A0A2U1JMF4"/>
<protein>
    <recommendedName>
        <fullName evidence="5">[Ribosomal protein bS18]-alanine N-acetyltransferase</fullName>
        <ecNumber evidence="5">2.3.1.266</ecNumber>
    </recommendedName>
</protein>
<dbReference type="OrthoDB" id="9794566at2"/>
<dbReference type="Pfam" id="PF00583">
    <property type="entry name" value="Acetyltransf_1"/>
    <property type="match status" value="1"/>
</dbReference>
<evidence type="ECO:0000259" key="6">
    <source>
        <dbReference type="PROSITE" id="PS51186"/>
    </source>
</evidence>
<dbReference type="CDD" id="cd04301">
    <property type="entry name" value="NAT_SF"/>
    <property type="match status" value="1"/>
</dbReference>
<dbReference type="EMBL" id="QCZG01000060">
    <property type="protein sequence ID" value="PWA06340.1"/>
    <property type="molecule type" value="Genomic_DNA"/>
</dbReference>
<evidence type="ECO:0000313" key="7">
    <source>
        <dbReference type="EMBL" id="PWA06340.1"/>
    </source>
</evidence>
<dbReference type="InterPro" id="IPR016181">
    <property type="entry name" value="Acyl_CoA_acyltransferase"/>
</dbReference>
<accession>A0A2U1JMF4</accession>
<dbReference type="NCBIfam" id="TIGR01575">
    <property type="entry name" value="rimI"/>
    <property type="match status" value="1"/>
</dbReference>
<feature type="domain" description="N-acetyltransferase" evidence="6">
    <location>
        <begin position="1"/>
        <end position="141"/>
    </location>
</feature>
<dbReference type="InterPro" id="IPR050680">
    <property type="entry name" value="YpeA/RimI_acetyltransf"/>
</dbReference>
<dbReference type="Proteomes" id="UP000245998">
    <property type="component" value="Unassembled WGS sequence"/>
</dbReference>
<dbReference type="EC" id="2.3.1.266" evidence="5"/>
<evidence type="ECO:0000256" key="3">
    <source>
        <dbReference type="ARBA" id="ARBA00022679"/>
    </source>
</evidence>
<comment type="catalytic activity">
    <reaction evidence="5">
        <text>N-terminal L-alanyl-[ribosomal protein bS18] + acetyl-CoA = N-terminal N(alpha)-acetyl-L-alanyl-[ribosomal protein bS18] + CoA + H(+)</text>
        <dbReference type="Rhea" id="RHEA:43756"/>
        <dbReference type="Rhea" id="RHEA-COMP:10676"/>
        <dbReference type="Rhea" id="RHEA-COMP:10677"/>
        <dbReference type="ChEBI" id="CHEBI:15378"/>
        <dbReference type="ChEBI" id="CHEBI:57287"/>
        <dbReference type="ChEBI" id="CHEBI:57288"/>
        <dbReference type="ChEBI" id="CHEBI:64718"/>
        <dbReference type="ChEBI" id="CHEBI:83683"/>
        <dbReference type="EC" id="2.3.1.266"/>
    </reaction>
</comment>